<keyword evidence="4 6" id="KW-0863">Zinc-finger</keyword>
<gene>
    <name evidence="8" type="primary">gb03022</name>
    <name evidence="8" type="ORF">PR202_gb03022</name>
</gene>
<dbReference type="InterPro" id="IPR031127">
    <property type="entry name" value="E3_UB_ligase_RBR"/>
</dbReference>
<dbReference type="FunFam" id="3.30.40.10:FF:000230">
    <property type="entry name" value="RBR-type E3 ubiquitin transferase"/>
    <property type="match status" value="1"/>
</dbReference>
<protein>
    <recommendedName>
        <fullName evidence="7">RING-type domain-containing protein</fullName>
    </recommendedName>
</protein>
<sequence>MAAAPEKQATCSICMEPMAPSEAHRGSRACAHAFCHACLAGHVRAKIESGGGVRCPDASCAAALNPELCRSALSADVFGSWCSALCEAMFLGNYCGPEDMMLVEMAARMK</sequence>
<dbReference type="GO" id="GO:0004842">
    <property type="term" value="F:ubiquitin-protein transferase activity"/>
    <property type="evidence" value="ECO:0007669"/>
    <property type="project" value="InterPro"/>
</dbReference>
<evidence type="ECO:0000313" key="9">
    <source>
        <dbReference type="Proteomes" id="UP001054889"/>
    </source>
</evidence>
<dbReference type="PROSITE" id="PS00518">
    <property type="entry name" value="ZF_RING_1"/>
    <property type="match status" value="1"/>
</dbReference>
<dbReference type="InterPro" id="IPR001841">
    <property type="entry name" value="Znf_RING"/>
</dbReference>
<dbReference type="AlphaFoldDB" id="A0AAV5E028"/>
<dbReference type="Proteomes" id="UP001054889">
    <property type="component" value="Unassembled WGS sequence"/>
</dbReference>
<dbReference type="EMBL" id="BQKI01000072">
    <property type="protein sequence ID" value="GJN16072.1"/>
    <property type="molecule type" value="Genomic_DNA"/>
</dbReference>
<dbReference type="SUPFAM" id="SSF57850">
    <property type="entry name" value="RING/U-box"/>
    <property type="match status" value="1"/>
</dbReference>
<evidence type="ECO:0000313" key="8">
    <source>
        <dbReference type="EMBL" id="GJN16072.1"/>
    </source>
</evidence>
<dbReference type="InterPro" id="IPR027370">
    <property type="entry name" value="Znf-RING_euk"/>
</dbReference>
<evidence type="ECO:0000256" key="1">
    <source>
        <dbReference type="ARBA" id="ARBA00003976"/>
    </source>
</evidence>
<reference evidence="8" key="1">
    <citation type="journal article" date="2018" name="DNA Res.">
        <title>Multiple hybrid de novo genome assembly of finger millet, an orphan allotetraploid crop.</title>
        <authorList>
            <person name="Hatakeyama M."/>
            <person name="Aluri S."/>
            <person name="Balachadran M.T."/>
            <person name="Sivarajan S.R."/>
            <person name="Patrignani A."/>
            <person name="Gruter S."/>
            <person name="Poveda L."/>
            <person name="Shimizu-Inatsugi R."/>
            <person name="Baeten J."/>
            <person name="Francoijs K.J."/>
            <person name="Nataraja K.N."/>
            <person name="Reddy Y.A.N."/>
            <person name="Phadnis S."/>
            <person name="Ravikumar R.L."/>
            <person name="Schlapbach R."/>
            <person name="Sreeman S.M."/>
            <person name="Shimizu K.K."/>
        </authorList>
    </citation>
    <scope>NUCLEOTIDE SEQUENCE</scope>
</reference>
<keyword evidence="3" id="KW-0479">Metal-binding</keyword>
<keyword evidence="5" id="KW-0862">Zinc</keyword>
<evidence type="ECO:0000256" key="3">
    <source>
        <dbReference type="ARBA" id="ARBA00022723"/>
    </source>
</evidence>
<comment type="function">
    <text evidence="1">Might act as an E3 ubiquitin-protein ligase, or as part of E3 complex, which accepts ubiquitin from specific E2 ubiquitin-conjugating enzymes and then transfers it to substrates.</text>
</comment>
<evidence type="ECO:0000256" key="5">
    <source>
        <dbReference type="ARBA" id="ARBA00022833"/>
    </source>
</evidence>
<name>A0AAV5E028_ELECO</name>
<organism evidence="8 9">
    <name type="scientific">Eleusine coracana subsp. coracana</name>
    <dbReference type="NCBI Taxonomy" id="191504"/>
    <lineage>
        <taxon>Eukaryota</taxon>
        <taxon>Viridiplantae</taxon>
        <taxon>Streptophyta</taxon>
        <taxon>Embryophyta</taxon>
        <taxon>Tracheophyta</taxon>
        <taxon>Spermatophyta</taxon>
        <taxon>Magnoliopsida</taxon>
        <taxon>Liliopsida</taxon>
        <taxon>Poales</taxon>
        <taxon>Poaceae</taxon>
        <taxon>PACMAD clade</taxon>
        <taxon>Chloridoideae</taxon>
        <taxon>Cynodonteae</taxon>
        <taxon>Eleusininae</taxon>
        <taxon>Eleusine</taxon>
    </lineage>
</organism>
<dbReference type="InterPro" id="IPR017907">
    <property type="entry name" value="Znf_RING_CS"/>
</dbReference>
<dbReference type="PROSITE" id="PS50089">
    <property type="entry name" value="ZF_RING_2"/>
    <property type="match status" value="1"/>
</dbReference>
<reference evidence="8" key="2">
    <citation type="submission" date="2021-12" db="EMBL/GenBank/DDBJ databases">
        <title>Resequencing data analysis of finger millet.</title>
        <authorList>
            <person name="Hatakeyama M."/>
            <person name="Aluri S."/>
            <person name="Balachadran M.T."/>
            <person name="Sivarajan S.R."/>
            <person name="Poveda L."/>
            <person name="Shimizu-Inatsugi R."/>
            <person name="Schlapbach R."/>
            <person name="Sreeman S.M."/>
            <person name="Shimizu K.K."/>
        </authorList>
    </citation>
    <scope>NUCLEOTIDE SEQUENCE</scope>
</reference>
<dbReference type="PANTHER" id="PTHR11685">
    <property type="entry name" value="RBR FAMILY RING FINGER AND IBR DOMAIN-CONTAINING"/>
    <property type="match status" value="1"/>
</dbReference>
<dbReference type="GO" id="GO:0008270">
    <property type="term" value="F:zinc ion binding"/>
    <property type="evidence" value="ECO:0007669"/>
    <property type="project" value="UniProtKB-KW"/>
</dbReference>
<evidence type="ECO:0000256" key="6">
    <source>
        <dbReference type="PROSITE-ProRule" id="PRU00175"/>
    </source>
</evidence>
<proteinExistence type="inferred from homology"/>
<evidence type="ECO:0000256" key="2">
    <source>
        <dbReference type="ARBA" id="ARBA00005884"/>
    </source>
</evidence>
<accession>A0AAV5E028</accession>
<evidence type="ECO:0000256" key="4">
    <source>
        <dbReference type="ARBA" id="ARBA00022771"/>
    </source>
</evidence>
<dbReference type="GO" id="GO:0016567">
    <property type="term" value="P:protein ubiquitination"/>
    <property type="evidence" value="ECO:0007669"/>
    <property type="project" value="InterPro"/>
</dbReference>
<dbReference type="InterPro" id="IPR013083">
    <property type="entry name" value="Znf_RING/FYVE/PHD"/>
</dbReference>
<comment type="similarity">
    <text evidence="2">Belongs to the RBR family. Ariadne subfamily.</text>
</comment>
<dbReference type="Gene3D" id="3.30.40.10">
    <property type="entry name" value="Zinc/RING finger domain, C3HC4 (zinc finger)"/>
    <property type="match status" value="1"/>
</dbReference>
<comment type="caution">
    <text evidence="8">The sequence shown here is derived from an EMBL/GenBank/DDBJ whole genome shotgun (WGS) entry which is preliminary data.</text>
</comment>
<feature type="domain" description="RING-type" evidence="7">
    <location>
        <begin position="11"/>
        <end position="56"/>
    </location>
</feature>
<evidence type="ECO:0000259" key="7">
    <source>
        <dbReference type="PROSITE" id="PS50089"/>
    </source>
</evidence>
<dbReference type="Pfam" id="PF13445">
    <property type="entry name" value="zf-RING_UBOX"/>
    <property type="match status" value="1"/>
</dbReference>
<keyword evidence="9" id="KW-1185">Reference proteome</keyword>